<protein>
    <recommendedName>
        <fullName evidence="2">HPt domain-containing protein</fullName>
    </recommendedName>
</protein>
<proteinExistence type="predicted"/>
<dbReference type="InterPro" id="IPR036641">
    <property type="entry name" value="HPT_dom_sf"/>
</dbReference>
<evidence type="ECO:0000313" key="4">
    <source>
        <dbReference type="Proteomes" id="UP000239907"/>
    </source>
</evidence>
<evidence type="ECO:0000313" key="3">
    <source>
        <dbReference type="EMBL" id="PQJ29386.1"/>
    </source>
</evidence>
<dbReference type="Proteomes" id="UP000239907">
    <property type="component" value="Unassembled WGS sequence"/>
</dbReference>
<dbReference type="PROSITE" id="PS50894">
    <property type="entry name" value="HPT"/>
    <property type="match status" value="1"/>
</dbReference>
<dbReference type="Gene3D" id="1.20.120.160">
    <property type="entry name" value="HPT domain"/>
    <property type="match status" value="1"/>
</dbReference>
<dbReference type="GO" id="GO:0004672">
    <property type="term" value="F:protein kinase activity"/>
    <property type="evidence" value="ECO:0007669"/>
    <property type="project" value="UniProtKB-ARBA"/>
</dbReference>
<organism evidence="3 4">
    <name type="scientific">Rubritalea profundi</name>
    <dbReference type="NCBI Taxonomy" id="1658618"/>
    <lineage>
        <taxon>Bacteria</taxon>
        <taxon>Pseudomonadati</taxon>
        <taxon>Verrucomicrobiota</taxon>
        <taxon>Verrucomicrobiia</taxon>
        <taxon>Verrucomicrobiales</taxon>
        <taxon>Rubritaleaceae</taxon>
        <taxon>Rubritalea</taxon>
    </lineage>
</organism>
<keyword evidence="4" id="KW-1185">Reference proteome</keyword>
<accession>A0A2S7U315</accession>
<comment type="caution">
    <text evidence="3">The sequence shown here is derived from an EMBL/GenBank/DDBJ whole genome shotgun (WGS) entry which is preliminary data.</text>
</comment>
<dbReference type="SUPFAM" id="SSF47226">
    <property type="entry name" value="Histidine-containing phosphotransfer domain, HPT domain"/>
    <property type="match status" value="1"/>
</dbReference>
<dbReference type="Pfam" id="PF01627">
    <property type="entry name" value="Hpt"/>
    <property type="match status" value="1"/>
</dbReference>
<dbReference type="GO" id="GO:0000160">
    <property type="term" value="P:phosphorelay signal transduction system"/>
    <property type="evidence" value="ECO:0007669"/>
    <property type="project" value="InterPro"/>
</dbReference>
<dbReference type="EMBL" id="MQWA01000001">
    <property type="protein sequence ID" value="PQJ29386.1"/>
    <property type="molecule type" value="Genomic_DNA"/>
</dbReference>
<dbReference type="OrthoDB" id="6386737at2"/>
<feature type="modified residue" description="Phosphohistidine" evidence="1">
    <location>
        <position position="56"/>
    </location>
</feature>
<evidence type="ECO:0000256" key="1">
    <source>
        <dbReference type="PROSITE-ProRule" id="PRU00110"/>
    </source>
</evidence>
<sequence>MNVEIDKFHLLTLVGDDAEAVGVVLEEFGESGLALVDLMAAARSQGDTEEFRAVTHQLKGAGGMFGMLTLHVVCEQLESTKLVDVTEGKEAELRRVFMKSHQLVTDLVLG</sequence>
<dbReference type="InterPro" id="IPR008207">
    <property type="entry name" value="Sig_transdc_His_kin_Hpt_dom"/>
</dbReference>
<dbReference type="RefSeq" id="WP_105043888.1">
    <property type="nucleotide sequence ID" value="NZ_MQWA01000001.1"/>
</dbReference>
<feature type="domain" description="HPt" evidence="2">
    <location>
        <begin position="17"/>
        <end position="110"/>
    </location>
</feature>
<evidence type="ECO:0000259" key="2">
    <source>
        <dbReference type="PROSITE" id="PS50894"/>
    </source>
</evidence>
<dbReference type="AlphaFoldDB" id="A0A2S7U315"/>
<reference evidence="3 4" key="1">
    <citation type="submission" date="2016-12" db="EMBL/GenBank/DDBJ databases">
        <title>Study of bacterial adaptation to deep sea.</title>
        <authorList>
            <person name="Song J."/>
            <person name="Yoshizawa S."/>
            <person name="Kogure K."/>
        </authorList>
    </citation>
    <scope>NUCLEOTIDE SEQUENCE [LARGE SCALE GENOMIC DNA]</scope>
    <source>
        <strain evidence="3 4">SAORIC-165</strain>
    </source>
</reference>
<keyword evidence="1" id="KW-0597">Phosphoprotein</keyword>
<gene>
    <name evidence="3" type="ORF">BSZ32_13420</name>
</gene>
<name>A0A2S7U315_9BACT</name>